<dbReference type="Pfam" id="PF00581">
    <property type="entry name" value="Rhodanese"/>
    <property type="match status" value="2"/>
</dbReference>
<dbReference type="Gene3D" id="3.40.250.10">
    <property type="entry name" value="Rhodanese-like domain"/>
    <property type="match status" value="2"/>
</dbReference>
<dbReference type="eggNOG" id="COG2897">
    <property type="taxonomic scope" value="Bacteria"/>
</dbReference>
<feature type="domain" description="Rhodanese" evidence="4">
    <location>
        <begin position="165"/>
        <end position="277"/>
    </location>
</feature>
<evidence type="ECO:0000259" key="4">
    <source>
        <dbReference type="PROSITE" id="PS50206"/>
    </source>
</evidence>
<dbReference type="FunFam" id="3.40.250.10:FF:000001">
    <property type="entry name" value="Sulfurtransferase"/>
    <property type="match status" value="1"/>
</dbReference>
<dbReference type="SMART" id="SM00450">
    <property type="entry name" value="RHOD"/>
    <property type="match status" value="2"/>
</dbReference>
<name>A0A023BRB9_9FLAO</name>
<dbReference type="InterPro" id="IPR001307">
    <property type="entry name" value="Thiosulphate_STrfase_CS"/>
</dbReference>
<dbReference type="PANTHER" id="PTHR11364">
    <property type="entry name" value="THIOSULFATE SULFERTANSFERASE"/>
    <property type="match status" value="1"/>
</dbReference>
<dbReference type="STRING" id="1317122.ATO12_23260"/>
<organism evidence="5 6">
    <name type="scientific">Aquimarina atlantica</name>
    <dbReference type="NCBI Taxonomy" id="1317122"/>
    <lineage>
        <taxon>Bacteria</taxon>
        <taxon>Pseudomonadati</taxon>
        <taxon>Bacteroidota</taxon>
        <taxon>Flavobacteriia</taxon>
        <taxon>Flavobacteriales</taxon>
        <taxon>Flavobacteriaceae</taxon>
        <taxon>Aquimarina</taxon>
    </lineage>
</organism>
<dbReference type="PROSITE" id="PS50206">
    <property type="entry name" value="RHODANESE_3"/>
    <property type="match status" value="2"/>
</dbReference>
<evidence type="ECO:0000313" key="6">
    <source>
        <dbReference type="Proteomes" id="UP000023541"/>
    </source>
</evidence>
<dbReference type="Proteomes" id="UP000023541">
    <property type="component" value="Unassembled WGS sequence"/>
</dbReference>
<evidence type="ECO:0000256" key="1">
    <source>
        <dbReference type="ARBA" id="ARBA00022679"/>
    </source>
</evidence>
<reference evidence="5 6" key="1">
    <citation type="submission" date="2014-04" db="EMBL/GenBank/DDBJ databases">
        <title>Aquimarina sp. 22II-S11-z7 Genome Sequencing.</title>
        <authorList>
            <person name="Lai Q."/>
        </authorList>
    </citation>
    <scope>NUCLEOTIDE SEQUENCE [LARGE SCALE GENOMIC DNA]</scope>
    <source>
        <strain evidence="5 6">22II-S11-z7</strain>
    </source>
</reference>
<proteinExistence type="predicted"/>
<evidence type="ECO:0000256" key="3">
    <source>
        <dbReference type="RuleBase" id="RU000507"/>
    </source>
</evidence>
<dbReference type="InterPro" id="IPR045078">
    <property type="entry name" value="TST/MPST-like"/>
</dbReference>
<feature type="domain" description="Rhodanese" evidence="4">
    <location>
        <begin position="43"/>
        <end position="132"/>
    </location>
</feature>
<keyword evidence="6" id="KW-1185">Reference proteome</keyword>
<dbReference type="SUPFAM" id="SSF52821">
    <property type="entry name" value="Rhodanese/Cell cycle control phosphatase"/>
    <property type="match status" value="2"/>
</dbReference>
<dbReference type="AlphaFoldDB" id="A0A023BRB9"/>
<dbReference type="PANTHER" id="PTHR11364:SF27">
    <property type="entry name" value="SULFURTRANSFERASE"/>
    <property type="match status" value="1"/>
</dbReference>
<dbReference type="CDD" id="cd01448">
    <property type="entry name" value="TST_Repeat_1"/>
    <property type="match status" value="1"/>
</dbReference>
<dbReference type="InterPro" id="IPR001763">
    <property type="entry name" value="Rhodanese-like_dom"/>
</dbReference>
<keyword evidence="2" id="KW-0677">Repeat</keyword>
<evidence type="ECO:0000313" key="5">
    <source>
        <dbReference type="EMBL" id="EZH72373.1"/>
    </source>
</evidence>
<dbReference type="InterPro" id="IPR036873">
    <property type="entry name" value="Rhodanese-like_dom_sf"/>
</dbReference>
<sequence length="278" mass="30892">MTQPIVSVNWLSKHLDHPDLVILDATIKKVTAPDESTNSNLKIKGARFFDIKNVFSDITTDIPNMLPTAEAFSEACKSLGISSHHTIVVYDTLGIYSSPRVRWMFIAMGHQNVAVLDGGFPAWQKAEQPCEIDDAKPQEYNRGDFKASYIPKLVTNAKTVLIEMNAENTLILDARSPGRFTASEPEPRKSLKGGHIPNSMNLHYTKVLDDGKMRPTAELQEILQHFNIEDKKLIFTCGSGITACIIMLAAELAGYHDVSVYDGSWSEWGQLDDVPIQC</sequence>
<dbReference type="OrthoDB" id="9770030at2"/>
<protein>
    <recommendedName>
        <fullName evidence="3">Sulfurtransferase</fullName>
    </recommendedName>
</protein>
<dbReference type="PROSITE" id="PS00683">
    <property type="entry name" value="RHODANESE_2"/>
    <property type="match status" value="1"/>
</dbReference>
<keyword evidence="1 3" id="KW-0808">Transferase</keyword>
<accession>A0A023BRB9</accession>
<comment type="caution">
    <text evidence="5">The sequence shown here is derived from an EMBL/GenBank/DDBJ whole genome shotgun (WGS) entry which is preliminary data.</text>
</comment>
<dbReference type="EMBL" id="AQRA01000008">
    <property type="protein sequence ID" value="EZH72373.1"/>
    <property type="molecule type" value="Genomic_DNA"/>
</dbReference>
<gene>
    <name evidence="5" type="ORF">ATO12_23260</name>
</gene>
<dbReference type="CDD" id="cd01449">
    <property type="entry name" value="TST_Repeat_2"/>
    <property type="match status" value="1"/>
</dbReference>
<dbReference type="GO" id="GO:0004792">
    <property type="term" value="F:thiosulfate-cyanide sulfurtransferase activity"/>
    <property type="evidence" value="ECO:0007669"/>
    <property type="project" value="InterPro"/>
</dbReference>
<evidence type="ECO:0000256" key="2">
    <source>
        <dbReference type="ARBA" id="ARBA00022737"/>
    </source>
</evidence>